<dbReference type="Proteomes" id="UP000650467">
    <property type="component" value="Unassembled WGS sequence"/>
</dbReference>
<comment type="caution">
    <text evidence="2">The sequence shown here is derived from an EMBL/GenBank/DDBJ whole genome shotgun (WGS) entry which is preliminary data.</text>
</comment>
<keyword evidence="3" id="KW-1185">Reference proteome</keyword>
<accession>A0A835T8D9</accession>
<proteinExistence type="predicted"/>
<dbReference type="OrthoDB" id="526231at2759"/>
<evidence type="ECO:0000256" key="1">
    <source>
        <dbReference type="SAM" id="MobiDB-lite"/>
    </source>
</evidence>
<protein>
    <submittedName>
        <fullName evidence="2">Uncharacterized protein</fullName>
    </submittedName>
</protein>
<sequence>MNSDVQAKLSGVLGDIGVKCTLAFAGTVAAGAAIVVPSGKQVESASLDIFGRPPSQLLPNERRTAEFAAGHRRWKGFVENSIYSWTRTLPGHDNPIVNPYKGPRRPQRPQQKLEEEVEAAAKQE</sequence>
<feature type="compositionally biased region" description="Basic and acidic residues" evidence="1">
    <location>
        <begin position="111"/>
        <end position="124"/>
    </location>
</feature>
<feature type="region of interest" description="Disordered" evidence="1">
    <location>
        <begin position="90"/>
        <end position="124"/>
    </location>
</feature>
<name>A0A835T8D9_CHLIN</name>
<evidence type="ECO:0000313" key="2">
    <source>
        <dbReference type="EMBL" id="KAG2439336.1"/>
    </source>
</evidence>
<evidence type="ECO:0000313" key="3">
    <source>
        <dbReference type="Proteomes" id="UP000650467"/>
    </source>
</evidence>
<organism evidence="2 3">
    <name type="scientific">Chlamydomonas incerta</name>
    <dbReference type="NCBI Taxonomy" id="51695"/>
    <lineage>
        <taxon>Eukaryota</taxon>
        <taxon>Viridiplantae</taxon>
        <taxon>Chlorophyta</taxon>
        <taxon>core chlorophytes</taxon>
        <taxon>Chlorophyceae</taxon>
        <taxon>CS clade</taxon>
        <taxon>Chlamydomonadales</taxon>
        <taxon>Chlamydomonadaceae</taxon>
        <taxon>Chlamydomonas</taxon>
    </lineage>
</organism>
<dbReference type="EMBL" id="JAEHOC010000008">
    <property type="protein sequence ID" value="KAG2439336.1"/>
    <property type="molecule type" value="Genomic_DNA"/>
</dbReference>
<gene>
    <name evidence="2" type="ORF">HXX76_004695</name>
</gene>
<dbReference type="AlphaFoldDB" id="A0A835T8D9"/>
<reference evidence="2" key="1">
    <citation type="journal article" date="2020" name="bioRxiv">
        <title>Comparative genomics of Chlamydomonas.</title>
        <authorList>
            <person name="Craig R.J."/>
            <person name="Hasan A.R."/>
            <person name="Ness R.W."/>
            <person name="Keightley P.D."/>
        </authorList>
    </citation>
    <scope>NUCLEOTIDE SEQUENCE</scope>
    <source>
        <strain evidence="2">SAG 7.73</strain>
    </source>
</reference>